<keyword evidence="4" id="KW-1185">Reference proteome</keyword>
<comment type="caution">
    <text evidence="3">The sequence shown here is derived from an EMBL/GenBank/DDBJ whole genome shotgun (WGS) entry which is preliminary data.</text>
</comment>
<sequence>MAVLLVNISSILGARITIICTLVSVGGWPWALTKNQFIASSETKNEHSTLHSVSYRQATNDYPPMKLLNVLSWSLLAIPTALAHSLEKEAIVYLLSYPSSKEVSLSKHESLVYLNSFLNADQSLTALDENDDLIDLVNGLYYGQSQQPKMIVSIKGDDLDLGVPLFKSKHLPPHKVAKLTKNLAGQKFKLTPEITYVTSDEVEEPPIVQFFQYFDHRLDSIWTDFTQHHKQVMQGYSPTNDRIFINELSQLIHLNNRDTDNQDNEVFFVELSSLLSIKRNIGSEAQTYVHSKQVLANLLRQLEDKYDVMVISYPNSQDLPHINKRAIELSSKSFEYGTEDACEVATNSCNSHGKCRQNGETWSCLCEPSFNKTTSKTTTWVGYDCSKKDVSVEANLFLWTSIALVVLLVGGIKLMFSIGNQPLPGVLDAATIPKKG</sequence>
<keyword evidence="1" id="KW-1133">Transmembrane helix</keyword>
<dbReference type="STRING" id="5486.A0A367YIJ1"/>
<protein>
    <recommendedName>
        <fullName evidence="2">Vacuolar sorting protein Vps3844 C-terminal domain-containing protein</fullName>
    </recommendedName>
</protein>
<dbReference type="GO" id="GO:0005783">
    <property type="term" value="C:endoplasmic reticulum"/>
    <property type="evidence" value="ECO:0007669"/>
    <property type="project" value="TreeGrafter"/>
</dbReference>
<evidence type="ECO:0000313" key="4">
    <source>
        <dbReference type="Proteomes" id="UP000253472"/>
    </source>
</evidence>
<accession>A0A367YIJ1</accession>
<dbReference type="AlphaFoldDB" id="A0A367YIJ1"/>
<keyword evidence="1" id="KW-0472">Membrane</keyword>
<feature type="transmembrane region" description="Helical" evidence="1">
    <location>
        <begin position="12"/>
        <end position="31"/>
    </location>
</feature>
<dbReference type="Proteomes" id="UP000253472">
    <property type="component" value="Unassembled WGS sequence"/>
</dbReference>
<name>A0A367YIJ1_9ASCO</name>
<dbReference type="EMBL" id="QLNQ01000020">
    <property type="protein sequence ID" value="RCK65703.1"/>
    <property type="molecule type" value="Genomic_DNA"/>
</dbReference>
<feature type="domain" description="Vacuolar sorting protein Vps3844 C-terminal" evidence="2">
    <location>
        <begin position="336"/>
        <end position="429"/>
    </location>
</feature>
<dbReference type="OrthoDB" id="5583277at2759"/>
<dbReference type="InterPro" id="IPR024382">
    <property type="entry name" value="Vps3844_C"/>
</dbReference>
<dbReference type="InterPro" id="IPR053065">
    <property type="entry name" value="Archenteron_Induction-Rel"/>
</dbReference>
<evidence type="ECO:0000313" key="3">
    <source>
        <dbReference type="EMBL" id="RCK65703.1"/>
    </source>
</evidence>
<evidence type="ECO:0000256" key="1">
    <source>
        <dbReference type="SAM" id="Phobius"/>
    </source>
</evidence>
<reference evidence="3 4" key="1">
    <citation type="submission" date="2018-06" db="EMBL/GenBank/DDBJ databases">
        <title>Whole genome sequencing of Candida tropicalis (genome annotated by CSBL at Korea University).</title>
        <authorList>
            <person name="Ahn J."/>
        </authorList>
    </citation>
    <scope>NUCLEOTIDE SEQUENCE [LARGE SCALE GENOMIC DNA]</scope>
    <source>
        <strain evidence="3 4">ATCC 20962</strain>
    </source>
</reference>
<evidence type="ECO:0000259" key="2">
    <source>
        <dbReference type="Pfam" id="PF12955"/>
    </source>
</evidence>
<keyword evidence="1" id="KW-0812">Transmembrane</keyword>
<gene>
    <name evidence="3" type="ORF">Cantr_01183</name>
</gene>
<dbReference type="PANTHER" id="PTHR36853:SF1">
    <property type="entry name" value="DUF3844 DOMAIN-CONTAINING PROTEIN"/>
    <property type="match status" value="1"/>
</dbReference>
<dbReference type="Pfam" id="PF12955">
    <property type="entry name" value="Vps3844_C"/>
    <property type="match status" value="1"/>
</dbReference>
<organism evidence="3 4">
    <name type="scientific">Candida viswanathii</name>
    <dbReference type="NCBI Taxonomy" id="5486"/>
    <lineage>
        <taxon>Eukaryota</taxon>
        <taxon>Fungi</taxon>
        <taxon>Dikarya</taxon>
        <taxon>Ascomycota</taxon>
        <taxon>Saccharomycotina</taxon>
        <taxon>Pichiomycetes</taxon>
        <taxon>Debaryomycetaceae</taxon>
        <taxon>Candida/Lodderomyces clade</taxon>
        <taxon>Candida</taxon>
    </lineage>
</organism>
<dbReference type="PANTHER" id="PTHR36853">
    <property type="entry name" value="EXPRESSED PROTEIN"/>
    <property type="match status" value="1"/>
</dbReference>
<feature type="transmembrane region" description="Helical" evidence="1">
    <location>
        <begin position="396"/>
        <end position="416"/>
    </location>
</feature>
<proteinExistence type="predicted"/>